<proteinExistence type="predicted"/>
<comment type="caution">
    <text evidence="1">The sequence shown here is derived from an EMBL/GenBank/DDBJ whole genome shotgun (WGS) entry which is preliminary data.</text>
</comment>
<evidence type="ECO:0000313" key="1">
    <source>
        <dbReference type="EMBL" id="RFM33474.1"/>
    </source>
</evidence>
<dbReference type="Proteomes" id="UP000261174">
    <property type="component" value="Unassembled WGS sequence"/>
</dbReference>
<reference evidence="1 2" key="1">
    <citation type="submission" date="2018-08" db="EMBL/GenBank/DDBJ databases">
        <title>Chitinophaga sp. K20C18050901, a novel bacterium isolated from forest soil.</title>
        <authorList>
            <person name="Wang C."/>
        </authorList>
    </citation>
    <scope>NUCLEOTIDE SEQUENCE [LARGE SCALE GENOMIC DNA]</scope>
    <source>
        <strain evidence="1 2">K20C18050901</strain>
    </source>
</reference>
<sequence>MILQQIDIAIKINIAQIIFPFARQAFSDCLYAIFILPQLAPIRFDLLKRRIIFLIIFPDKFKLLRTGAILGKRMNSK</sequence>
<dbReference type="EMBL" id="QTJV01000006">
    <property type="protein sequence ID" value="RFM33474.1"/>
    <property type="molecule type" value="Genomic_DNA"/>
</dbReference>
<name>A0A3E1P033_9BACT</name>
<dbReference type="AlphaFoldDB" id="A0A3E1P033"/>
<organism evidence="1 2">
    <name type="scientific">Chitinophaga silvisoli</name>
    <dbReference type="NCBI Taxonomy" id="2291814"/>
    <lineage>
        <taxon>Bacteria</taxon>
        <taxon>Pseudomonadati</taxon>
        <taxon>Bacteroidota</taxon>
        <taxon>Chitinophagia</taxon>
        <taxon>Chitinophagales</taxon>
        <taxon>Chitinophagaceae</taxon>
        <taxon>Chitinophaga</taxon>
    </lineage>
</organism>
<evidence type="ECO:0000313" key="2">
    <source>
        <dbReference type="Proteomes" id="UP000261174"/>
    </source>
</evidence>
<protein>
    <submittedName>
        <fullName evidence="1">Uncharacterized protein</fullName>
    </submittedName>
</protein>
<keyword evidence="2" id="KW-1185">Reference proteome</keyword>
<accession>A0A3E1P033</accession>
<gene>
    <name evidence="1" type="ORF">DXN04_16060</name>
</gene>